<reference evidence="1 2" key="1">
    <citation type="journal article" date="2021" name="Nat. Commun.">
        <title>Genetic determinants of endophytism in the Arabidopsis root mycobiome.</title>
        <authorList>
            <person name="Mesny F."/>
            <person name="Miyauchi S."/>
            <person name="Thiergart T."/>
            <person name="Pickel B."/>
            <person name="Atanasova L."/>
            <person name="Karlsson M."/>
            <person name="Huettel B."/>
            <person name="Barry K.W."/>
            <person name="Haridas S."/>
            <person name="Chen C."/>
            <person name="Bauer D."/>
            <person name="Andreopoulos W."/>
            <person name="Pangilinan J."/>
            <person name="LaButti K."/>
            <person name="Riley R."/>
            <person name="Lipzen A."/>
            <person name="Clum A."/>
            <person name="Drula E."/>
            <person name="Henrissat B."/>
            <person name="Kohler A."/>
            <person name="Grigoriev I.V."/>
            <person name="Martin F.M."/>
            <person name="Hacquard S."/>
        </authorList>
    </citation>
    <scope>NUCLEOTIDE SEQUENCE [LARGE SCALE GENOMIC DNA]</scope>
    <source>
        <strain evidence="1 2">MPI-SDFR-AT-0079</strain>
    </source>
</reference>
<sequence length="82" mass="9274">MSEPCVAILFIYGGASSWYVPGLVEASKQMGSKPPSEITSSFLRMTFSYRYGRGSNMFWLNTEFIVHKSLRTHSNRFATLAQ</sequence>
<organism evidence="1 2">
    <name type="scientific">Chaetomium tenue</name>
    <dbReference type="NCBI Taxonomy" id="1854479"/>
    <lineage>
        <taxon>Eukaryota</taxon>
        <taxon>Fungi</taxon>
        <taxon>Dikarya</taxon>
        <taxon>Ascomycota</taxon>
        <taxon>Pezizomycotina</taxon>
        <taxon>Sordariomycetes</taxon>
        <taxon>Sordariomycetidae</taxon>
        <taxon>Sordariales</taxon>
        <taxon>Chaetomiaceae</taxon>
        <taxon>Chaetomium</taxon>
    </lineage>
</organism>
<name>A0ACB7PN60_9PEZI</name>
<gene>
    <name evidence="1" type="ORF">F5144DRAFT_554057</name>
</gene>
<protein>
    <submittedName>
        <fullName evidence="1">Uncharacterized protein</fullName>
    </submittedName>
</protein>
<comment type="caution">
    <text evidence="1">The sequence shown here is derived from an EMBL/GenBank/DDBJ whole genome shotgun (WGS) entry which is preliminary data.</text>
</comment>
<dbReference type="Proteomes" id="UP000724584">
    <property type="component" value="Unassembled WGS sequence"/>
</dbReference>
<keyword evidence="2" id="KW-1185">Reference proteome</keyword>
<dbReference type="EMBL" id="JAGIZQ010000001">
    <property type="protein sequence ID" value="KAH6649750.1"/>
    <property type="molecule type" value="Genomic_DNA"/>
</dbReference>
<evidence type="ECO:0000313" key="1">
    <source>
        <dbReference type="EMBL" id="KAH6649750.1"/>
    </source>
</evidence>
<accession>A0ACB7PN60</accession>
<proteinExistence type="predicted"/>
<evidence type="ECO:0000313" key="2">
    <source>
        <dbReference type="Proteomes" id="UP000724584"/>
    </source>
</evidence>